<dbReference type="OrthoDB" id="8138334at2"/>
<evidence type="ECO:0000256" key="3">
    <source>
        <dbReference type="ARBA" id="ARBA00022475"/>
    </source>
</evidence>
<feature type="transmembrane region" description="Helical" evidence="7">
    <location>
        <begin position="231"/>
        <end position="249"/>
    </location>
</feature>
<evidence type="ECO:0000256" key="6">
    <source>
        <dbReference type="ARBA" id="ARBA00023136"/>
    </source>
</evidence>
<dbReference type="AlphaFoldDB" id="A0A5B8RSB4"/>
<dbReference type="Proteomes" id="UP000321199">
    <property type="component" value="Chromosome"/>
</dbReference>
<gene>
    <name evidence="9" type="ORF">FOZ74_05625</name>
</gene>
<accession>A0A5B8RSB4</accession>
<keyword evidence="6 7" id="KW-0472">Membrane</keyword>
<name>A0A5B8RSB4_9BURK</name>
<feature type="transmembrane region" description="Helical" evidence="7">
    <location>
        <begin position="134"/>
        <end position="153"/>
    </location>
</feature>
<evidence type="ECO:0000256" key="5">
    <source>
        <dbReference type="ARBA" id="ARBA00022989"/>
    </source>
</evidence>
<dbReference type="EMBL" id="CP042344">
    <property type="protein sequence ID" value="QEA12549.1"/>
    <property type="molecule type" value="Genomic_DNA"/>
</dbReference>
<evidence type="ECO:0000256" key="7">
    <source>
        <dbReference type="RuleBase" id="RU363032"/>
    </source>
</evidence>
<evidence type="ECO:0000259" key="8">
    <source>
        <dbReference type="PROSITE" id="PS50928"/>
    </source>
</evidence>
<feature type="transmembrane region" description="Helical" evidence="7">
    <location>
        <begin position="174"/>
        <end position="194"/>
    </location>
</feature>
<comment type="similarity">
    <text evidence="7">Belongs to the binding-protein-dependent transport system permease family.</text>
</comment>
<evidence type="ECO:0000256" key="4">
    <source>
        <dbReference type="ARBA" id="ARBA00022692"/>
    </source>
</evidence>
<keyword evidence="5 7" id="KW-1133">Transmembrane helix</keyword>
<feature type="transmembrane region" description="Helical" evidence="7">
    <location>
        <begin position="75"/>
        <end position="95"/>
    </location>
</feature>
<dbReference type="SUPFAM" id="SSF161098">
    <property type="entry name" value="MetI-like"/>
    <property type="match status" value="1"/>
</dbReference>
<evidence type="ECO:0000313" key="9">
    <source>
        <dbReference type="EMBL" id="QEA12549.1"/>
    </source>
</evidence>
<feature type="transmembrane region" description="Helical" evidence="7">
    <location>
        <begin position="12"/>
        <end position="32"/>
    </location>
</feature>
<dbReference type="InterPro" id="IPR000515">
    <property type="entry name" value="MetI-like"/>
</dbReference>
<organism evidence="9 10">
    <name type="scientific">Comamonas flocculans</name>
    <dbReference type="NCBI Taxonomy" id="2597701"/>
    <lineage>
        <taxon>Bacteria</taxon>
        <taxon>Pseudomonadati</taxon>
        <taxon>Pseudomonadota</taxon>
        <taxon>Betaproteobacteria</taxon>
        <taxon>Burkholderiales</taxon>
        <taxon>Comamonadaceae</taxon>
        <taxon>Comamonas</taxon>
    </lineage>
</organism>
<feature type="transmembrane region" description="Helical" evidence="7">
    <location>
        <begin position="107"/>
        <end position="128"/>
    </location>
</feature>
<dbReference type="InterPro" id="IPR035906">
    <property type="entry name" value="MetI-like_sf"/>
</dbReference>
<dbReference type="Pfam" id="PF00528">
    <property type="entry name" value="BPD_transp_1"/>
    <property type="match status" value="1"/>
</dbReference>
<evidence type="ECO:0000256" key="1">
    <source>
        <dbReference type="ARBA" id="ARBA00004651"/>
    </source>
</evidence>
<comment type="subcellular location">
    <subcellularLocation>
        <location evidence="1 7">Cell membrane</location>
        <topology evidence="1 7">Multi-pass membrane protein</topology>
    </subcellularLocation>
</comment>
<proteinExistence type="inferred from homology"/>
<dbReference type="KEGG" id="cof:FOZ74_05625"/>
<evidence type="ECO:0000313" key="10">
    <source>
        <dbReference type="Proteomes" id="UP000321199"/>
    </source>
</evidence>
<feature type="domain" description="ABC transmembrane type-1" evidence="8">
    <location>
        <begin position="68"/>
        <end position="250"/>
    </location>
</feature>
<keyword evidence="10" id="KW-1185">Reference proteome</keyword>
<dbReference type="PANTHER" id="PTHR30151:SF0">
    <property type="entry name" value="ABC TRANSPORTER PERMEASE PROTEIN MJ0413-RELATED"/>
    <property type="match status" value="1"/>
</dbReference>
<keyword evidence="2 7" id="KW-0813">Transport</keyword>
<dbReference type="PANTHER" id="PTHR30151">
    <property type="entry name" value="ALKANE SULFONATE ABC TRANSPORTER-RELATED, MEMBRANE SUBUNIT"/>
    <property type="match status" value="1"/>
</dbReference>
<reference evidence="9 10" key="1">
    <citation type="submission" date="2019-07" db="EMBL/GenBank/DDBJ databases">
        <title>Complete genome sequence of Comamonas sp. NLF 7-7 isolated from livestock.</title>
        <authorList>
            <person name="Kim D.H."/>
            <person name="Kim J.G."/>
        </authorList>
    </citation>
    <scope>NUCLEOTIDE SEQUENCE [LARGE SCALE GENOMIC DNA]</scope>
    <source>
        <strain evidence="9 10">NLF 7-7</strain>
    </source>
</reference>
<keyword evidence="3" id="KW-1003">Cell membrane</keyword>
<dbReference type="GO" id="GO:0055085">
    <property type="term" value="P:transmembrane transport"/>
    <property type="evidence" value="ECO:0007669"/>
    <property type="project" value="InterPro"/>
</dbReference>
<sequence>MSLLRRWFTGIPAYLWSGWGAVASLFLMVALWEAVAQIYGPLVLPTPLEAADTLARWAEQGGMLWPALAISARRAFMGLALALAAGSLLGVLAGVSMTASMMSRPWVTVLLGTPPIAWLVLAMLWFGTGDGTPVFTVFIACFPVVFLGGLQGARTLEHHWRDLARAFALPWHMRVLDVYLPHVISYLFPAWIVALGSSWKVVVMAELLASDTGIGAELAASRAQLDMAATLAWIGAIVLVLLALEYLLLEPVKREIERWRDAGSARAGGQP</sequence>
<dbReference type="Gene3D" id="1.10.3720.10">
    <property type="entry name" value="MetI-like"/>
    <property type="match status" value="1"/>
</dbReference>
<dbReference type="PROSITE" id="PS50928">
    <property type="entry name" value="ABC_TM1"/>
    <property type="match status" value="1"/>
</dbReference>
<protein>
    <submittedName>
        <fullName evidence="9">ABC transporter permease subunit</fullName>
    </submittedName>
</protein>
<dbReference type="RefSeq" id="WP_146912144.1">
    <property type="nucleotide sequence ID" value="NZ_CP042344.1"/>
</dbReference>
<dbReference type="GO" id="GO:0005886">
    <property type="term" value="C:plasma membrane"/>
    <property type="evidence" value="ECO:0007669"/>
    <property type="project" value="UniProtKB-SubCell"/>
</dbReference>
<keyword evidence="4 7" id="KW-0812">Transmembrane</keyword>
<evidence type="ECO:0000256" key="2">
    <source>
        <dbReference type="ARBA" id="ARBA00022448"/>
    </source>
</evidence>